<organism evidence="8 9">
    <name type="scientific">Lactococcus fujiensis JCM 16395</name>
    <dbReference type="NCBI Taxonomy" id="1291764"/>
    <lineage>
        <taxon>Bacteria</taxon>
        <taxon>Bacillati</taxon>
        <taxon>Bacillota</taxon>
        <taxon>Bacilli</taxon>
        <taxon>Lactobacillales</taxon>
        <taxon>Streptococcaceae</taxon>
        <taxon>Lactococcus</taxon>
    </lineage>
</organism>
<dbReference type="SMART" id="SM00968">
    <property type="entry name" value="SMC_hinge"/>
    <property type="match status" value="1"/>
</dbReference>
<dbReference type="Pfam" id="PF02463">
    <property type="entry name" value="SMC_N"/>
    <property type="match status" value="1"/>
</dbReference>
<dbReference type="CDD" id="cd03278">
    <property type="entry name" value="ABC_SMC_barmotin"/>
    <property type="match status" value="2"/>
</dbReference>
<keyword evidence="1 6" id="KW-0963">Cytoplasm</keyword>
<comment type="similarity">
    <text evidence="6">Belongs to the SMC family.</text>
</comment>
<dbReference type="InterPro" id="IPR011890">
    <property type="entry name" value="SMC_prok"/>
</dbReference>
<evidence type="ECO:0000313" key="9">
    <source>
        <dbReference type="Proteomes" id="UP000218181"/>
    </source>
</evidence>
<dbReference type="InterPro" id="IPR003395">
    <property type="entry name" value="RecF/RecN/SMC_N"/>
</dbReference>
<evidence type="ECO:0000259" key="7">
    <source>
        <dbReference type="SMART" id="SM00968"/>
    </source>
</evidence>
<sequence>MEIVGFKSFADRTKIEFDQGVTAVVGPNGSGKSNIVESLRWVLGEQSAKALRGGKMPDVIFSGTEKRRAMNFAEVTAYFDNSDHYLAGHDDEDEVIISRRLYRNGDSEFMLNGKKCRLRDLHELFLDTGLGRDSLSIISQGRIESVFNSKPEERRAIFEEAAGVLKYKSRRNETESKLKSTQDNMDRLEDIIYELNGQLIPLQAQKDVALRFKALDGERYDLALAVLVAQLNAEKEKFESTKASLMTSVEALEELSSQQKAYDAELANLRHRKQETEEALENSRSESLTLTELKSDLTRKIELYDIQKNSSEQSAKEREDRLFELNEKLSALTQQQIDAQEKNELLNTNKEQIETALTKLKTEFSALSESPEVVMERLREEFVQLVSQEARYSNDRTKNQAEIDNLLEKMAERDESTKENAQKLSRISAELNQVKNDYEKIKSELEQLVSSFNQQALKEKEFAEQERLAQNRMYDQMDLLNKEKARLASLENIRESHSNLFQGVRGVMQNQNQLGGIIGVVADLLTFDTKYTTAIDIALGGGSQNIVTEDENAAKRAIAFLRERRLGRATFLPLTTIKGRDFAAYHRISSMTGFIDTAINLVSYDQRLQKAMSSLLGSTVIVDNAENATQIARNLNYSVRIVTLDGTQINPGGSYSGGAGKRNSTTFTQAEIENLQQVIKKAESELKISEKEVQKIQTEKAELTRQIAELREQGEDKRFDEKSLILKIEQLKESKSDLSALSALTESSKTQDQLNHLQSSNVSLSEKLATLNTRKTEIESQLDVVKSSSKAQNEHKAELQNQLNELQVKFSEISSEIRFGQTEEKRLTAELENLLNEKERLVQLLAPAVDFDDVKRDQYATQLAEVTQKLQALNIKMVSLKFERDDLIAQMEELEQHNHDFIEQIHQLNMQKTRSELQLEQSEQLLYEKQNQLVSDYEMSYDEASLKASPLEDLVSSELALKQLERQIRALGPVNLDAIAQFEEVNERFTFLNDQKNDLQEAKTLLLSTIDDMNDEVKVRFKSTFDAIRESFKTTFSQMFVGGHADLELTSDNLLEAGVEINVQPPGKKLSSLNLMSGGEKALTALALIFAILRVRTVPFVVLDEVEAALDETNVKRFGDYMNHFDKSNQFIVVTHRRGTMAAAGAMYGVTMADAGVSKMISVRLEN</sequence>
<feature type="coiled-coil region" evidence="6">
    <location>
        <begin position="315"/>
        <end position="395"/>
    </location>
</feature>
<dbReference type="HAMAP" id="MF_01894">
    <property type="entry name" value="Smc_prok"/>
    <property type="match status" value="1"/>
</dbReference>
<dbReference type="Pfam" id="PF06470">
    <property type="entry name" value="SMC_hinge"/>
    <property type="match status" value="1"/>
</dbReference>
<feature type="coiled-coil region" evidence="6">
    <location>
        <begin position="665"/>
        <end position="713"/>
    </location>
</feature>
<dbReference type="InterPro" id="IPR027417">
    <property type="entry name" value="P-loop_NTPase"/>
</dbReference>
<dbReference type="PANTHER" id="PTHR43977">
    <property type="entry name" value="STRUCTURAL MAINTENANCE OF CHROMOSOMES PROTEIN 3"/>
    <property type="match status" value="1"/>
</dbReference>
<keyword evidence="2 6" id="KW-0547">Nucleotide-binding</keyword>
<feature type="domain" description="SMC hinge" evidence="7">
    <location>
        <begin position="515"/>
        <end position="632"/>
    </location>
</feature>
<dbReference type="InterPro" id="IPR010935">
    <property type="entry name" value="SMC_hinge"/>
</dbReference>
<keyword evidence="5 6" id="KW-0238">DNA-binding</keyword>
<dbReference type="InterPro" id="IPR036277">
    <property type="entry name" value="SMC_hinge_sf"/>
</dbReference>
<comment type="domain">
    <text evidence="6">Contains large globular domains required for ATP hydrolysis at each terminus and a third globular domain forming a flexible hinge near the middle of the molecule. These domains are separated by coiled-coil structures.</text>
</comment>
<dbReference type="GO" id="GO:0016887">
    <property type="term" value="F:ATP hydrolysis activity"/>
    <property type="evidence" value="ECO:0007669"/>
    <property type="project" value="InterPro"/>
</dbReference>
<gene>
    <name evidence="6" type="primary">smc</name>
    <name evidence="8" type="ORF">RT41_GL000242</name>
</gene>
<evidence type="ECO:0000256" key="1">
    <source>
        <dbReference type="ARBA" id="ARBA00022490"/>
    </source>
</evidence>
<comment type="function">
    <text evidence="6">Required for chromosome condensation and partitioning.</text>
</comment>
<comment type="subunit">
    <text evidence="6">Homodimer.</text>
</comment>
<comment type="subcellular location">
    <subcellularLocation>
        <location evidence="6">Cytoplasm</location>
    </subcellularLocation>
</comment>
<dbReference type="AlphaFoldDB" id="A0A2A5RPX4"/>
<dbReference type="NCBIfam" id="TIGR02168">
    <property type="entry name" value="SMC_prok_B"/>
    <property type="match status" value="1"/>
</dbReference>
<feature type="coiled-coil region" evidence="6">
    <location>
        <begin position="761"/>
        <end position="925"/>
    </location>
</feature>
<dbReference type="STRING" id="1291764.GCA_001311235_00233"/>
<feature type="coiled-coil region" evidence="6">
    <location>
        <begin position="982"/>
        <end position="1016"/>
    </location>
</feature>
<dbReference type="EMBL" id="JXJU01000001">
    <property type="protein sequence ID" value="PCS01478.1"/>
    <property type="molecule type" value="Genomic_DNA"/>
</dbReference>
<comment type="caution">
    <text evidence="8">The sequence shown here is derived from an EMBL/GenBank/DDBJ whole genome shotgun (WGS) entry which is preliminary data.</text>
</comment>
<feature type="coiled-coil region" evidence="6">
    <location>
        <begin position="164"/>
        <end position="198"/>
    </location>
</feature>
<dbReference type="SUPFAM" id="SSF75553">
    <property type="entry name" value="Smc hinge domain"/>
    <property type="match status" value="1"/>
</dbReference>
<dbReference type="Proteomes" id="UP000218181">
    <property type="component" value="Unassembled WGS sequence"/>
</dbReference>
<dbReference type="Gene3D" id="3.30.70.1620">
    <property type="match status" value="1"/>
</dbReference>
<feature type="coiled-coil region" evidence="6">
    <location>
        <begin position="235"/>
        <end position="286"/>
    </location>
</feature>
<accession>A0A2A5RPX4</accession>
<dbReference type="Gene3D" id="1.20.1060.20">
    <property type="match status" value="1"/>
</dbReference>
<evidence type="ECO:0000256" key="3">
    <source>
        <dbReference type="ARBA" id="ARBA00022840"/>
    </source>
</evidence>
<dbReference type="GO" id="GO:0006260">
    <property type="term" value="P:DNA replication"/>
    <property type="evidence" value="ECO:0007669"/>
    <property type="project" value="UniProtKB-UniRule"/>
</dbReference>
<dbReference type="GO" id="GO:0003677">
    <property type="term" value="F:DNA binding"/>
    <property type="evidence" value="ECO:0007669"/>
    <property type="project" value="UniProtKB-UniRule"/>
</dbReference>
<dbReference type="GO" id="GO:0030261">
    <property type="term" value="P:chromosome condensation"/>
    <property type="evidence" value="ECO:0007669"/>
    <property type="project" value="InterPro"/>
</dbReference>
<evidence type="ECO:0000313" key="8">
    <source>
        <dbReference type="EMBL" id="PCS01478.1"/>
    </source>
</evidence>
<protein>
    <recommendedName>
        <fullName evidence="6">Chromosome partition protein Smc</fullName>
    </recommendedName>
</protein>
<feature type="coiled-coil region" evidence="6">
    <location>
        <begin position="424"/>
        <end position="500"/>
    </location>
</feature>
<proteinExistence type="inferred from homology"/>
<reference evidence="8 9" key="1">
    <citation type="submission" date="2014-12" db="EMBL/GenBank/DDBJ databases">
        <title>Draft genome sequences of 10 type strains of Lactococcus.</title>
        <authorList>
            <person name="Sun Z."/>
            <person name="Zhong Z."/>
            <person name="Liu W."/>
            <person name="Zhang W."/>
            <person name="Zhang H."/>
        </authorList>
    </citation>
    <scope>NUCLEOTIDE SEQUENCE [LARGE SCALE GENOMIC DNA]</scope>
    <source>
        <strain evidence="8 9">JCM 16395</strain>
    </source>
</reference>
<keyword evidence="3 6" id="KW-0067">ATP-binding</keyword>
<dbReference type="GO" id="GO:0005694">
    <property type="term" value="C:chromosome"/>
    <property type="evidence" value="ECO:0007669"/>
    <property type="project" value="InterPro"/>
</dbReference>
<dbReference type="GO" id="GO:0005524">
    <property type="term" value="F:ATP binding"/>
    <property type="evidence" value="ECO:0007669"/>
    <property type="project" value="UniProtKB-UniRule"/>
</dbReference>
<evidence type="ECO:0000256" key="6">
    <source>
        <dbReference type="HAMAP-Rule" id="MF_01894"/>
    </source>
</evidence>
<feature type="binding site" evidence="6">
    <location>
        <begin position="27"/>
        <end position="34"/>
    </location>
    <ligand>
        <name>ATP</name>
        <dbReference type="ChEBI" id="CHEBI:30616"/>
    </ligand>
</feature>
<keyword evidence="4 6" id="KW-0175">Coiled coil</keyword>
<dbReference type="Gene3D" id="3.40.50.300">
    <property type="entry name" value="P-loop containing nucleotide triphosphate hydrolases"/>
    <property type="match status" value="2"/>
</dbReference>
<dbReference type="GO" id="GO:0007059">
    <property type="term" value="P:chromosome segregation"/>
    <property type="evidence" value="ECO:0007669"/>
    <property type="project" value="UniProtKB-UniRule"/>
</dbReference>
<dbReference type="InterPro" id="IPR024704">
    <property type="entry name" value="SMC"/>
</dbReference>
<evidence type="ECO:0000256" key="2">
    <source>
        <dbReference type="ARBA" id="ARBA00022741"/>
    </source>
</evidence>
<dbReference type="SUPFAM" id="SSF52540">
    <property type="entry name" value="P-loop containing nucleoside triphosphate hydrolases"/>
    <property type="match status" value="1"/>
</dbReference>
<dbReference type="GO" id="GO:0007062">
    <property type="term" value="P:sister chromatid cohesion"/>
    <property type="evidence" value="ECO:0007669"/>
    <property type="project" value="InterPro"/>
</dbReference>
<evidence type="ECO:0000256" key="4">
    <source>
        <dbReference type="ARBA" id="ARBA00023054"/>
    </source>
</evidence>
<evidence type="ECO:0000256" key="5">
    <source>
        <dbReference type="ARBA" id="ARBA00023125"/>
    </source>
</evidence>
<dbReference type="GO" id="GO:0005737">
    <property type="term" value="C:cytoplasm"/>
    <property type="evidence" value="ECO:0007669"/>
    <property type="project" value="UniProtKB-SubCell"/>
</dbReference>
<dbReference type="PIRSF" id="PIRSF005719">
    <property type="entry name" value="SMC"/>
    <property type="match status" value="1"/>
</dbReference>
<name>A0A2A5RPX4_9LACT</name>
<keyword evidence="9" id="KW-1185">Reference proteome</keyword>